<accession>A0A5P2HCU3</accession>
<reference evidence="6 7" key="1">
    <citation type="submission" date="2019-09" db="EMBL/GenBank/DDBJ databases">
        <title>FDA dAtabase for Regulatory Grade micrObial Sequences (FDA-ARGOS): Supporting development and validation of Infectious Disease Dx tests.</title>
        <authorList>
            <person name="Sciortino C."/>
            <person name="Tallon L."/>
            <person name="Sadzewicz L."/>
            <person name="Vavikolanu K."/>
            <person name="Mehta A."/>
            <person name="Aluvathingal J."/>
            <person name="Nadendla S."/>
            <person name="Nandy P."/>
            <person name="Geyer C."/>
            <person name="Yan Y."/>
            <person name="Sichtig H."/>
        </authorList>
    </citation>
    <scope>NUCLEOTIDE SEQUENCE [LARGE SCALE GENOMIC DNA]</scope>
    <source>
        <strain evidence="6 7">FDAARGOS_664</strain>
    </source>
</reference>
<dbReference type="Gene3D" id="1.10.10.10">
    <property type="entry name" value="Winged helix-like DNA-binding domain superfamily/Winged helix DNA-binding domain"/>
    <property type="match status" value="1"/>
</dbReference>
<evidence type="ECO:0000256" key="3">
    <source>
        <dbReference type="ARBA" id="ARBA00023125"/>
    </source>
</evidence>
<dbReference type="Proteomes" id="UP000322822">
    <property type="component" value="Chromosome 2"/>
</dbReference>
<dbReference type="Pfam" id="PF03466">
    <property type="entry name" value="LysR_substrate"/>
    <property type="match status" value="1"/>
</dbReference>
<keyword evidence="2" id="KW-0805">Transcription regulation</keyword>
<dbReference type="InterPro" id="IPR036388">
    <property type="entry name" value="WH-like_DNA-bd_sf"/>
</dbReference>
<dbReference type="GO" id="GO:0043565">
    <property type="term" value="F:sequence-specific DNA binding"/>
    <property type="evidence" value="ECO:0007669"/>
    <property type="project" value="TreeGrafter"/>
</dbReference>
<dbReference type="PROSITE" id="PS50931">
    <property type="entry name" value="HTH_LYSR"/>
    <property type="match status" value="1"/>
</dbReference>
<evidence type="ECO:0000259" key="5">
    <source>
        <dbReference type="PROSITE" id="PS50931"/>
    </source>
</evidence>
<dbReference type="InterPro" id="IPR036390">
    <property type="entry name" value="WH_DNA-bd_sf"/>
</dbReference>
<dbReference type="PANTHER" id="PTHR30537">
    <property type="entry name" value="HTH-TYPE TRANSCRIPTIONAL REGULATOR"/>
    <property type="match status" value="1"/>
</dbReference>
<comment type="similarity">
    <text evidence="1">Belongs to the LysR transcriptional regulatory family.</text>
</comment>
<dbReference type="GO" id="GO:0006351">
    <property type="term" value="P:DNA-templated transcription"/>
    <property type="evidence" value="ECO:0007669"/>
    <property type="project" value="TreeGrafter"/>
</dbReference>
<feature type="domain" description="HTH lysR-type" evidence="5">
    <location>
        <begin position="2"/>
        <end position="59"/>
    </location>
</feature>
<evidence type="ECO:0000313" key="6">
    <source>
        <dbReference type="EMBL" id="QET05414.1"/>
    </source>
</evidence>
<gene>
    <name evidence="6" type="ORF">FOB72_25740</name>
</gene>
<evidence type="ECO:0000256" key="1">
    <source>
        <dbReference type="ARBA" id="ARBA00009437"/>
    </source>
</evidence>
<dbReference type="InterPro" id="IPR005119">
    <property type="entry name" value="LysR_subst-bd"/>
</dbReference>
<sequence length="305" mass="33786">MIDWESMRYFLAVARLGTMSGAARYLQVDHATISRRLGVLEAKIQARLIERLPRACRLTPLGQRIYELAQAMEEGAYAIERLLDASRSPPSGKVTVSAPPALIASLLLKHLAAFRRSNPGIQLSICGEARQVSLSRREADVVLRMTRPEEPASVVRKLGRVSFGLYASKDYPHLHDPSAWEFIGYDAGFTGVRQRAWLTGVAEGRPIACEISDINNHLVAARAGAGVAGLPDFLAERDATLQRLSHNGEAFFQDIWMAVHRDLRHSPQIRVVMDFLLRTFADHPALTWELSSQRNPGESDLPAGT</sequence>
<dbReference type="SUPFAM" id="SSF46785">
    <property type="entry name" value="Winged helix' DNA-binding domain"/>
    <property type="match status" value="1"/>
</dbReference>
<protein>
    <submittedName>
        <fullName evidence="6">LysR family transcriptional regulator</fullName>
    </submittedName>
</protein>
<dbReference type="Pfam" id="PF00126">
    <property type="entry name" value="HTH_1"/>
    <property type="match status" value="1"/>
</dbReference>
<name>A0A5P2HCU3_9BURK</name>
<dbReference type="SUPFAM" id="SSF53850">
    <property type="entry name" value="Periplasmic binding protein-like II"/>
    <property type="match status" value="1"/>
</dbReference>
<keyword evidence="3" id="KW-0238">DNA-binding</keyword>
<dbReference type="InterPro" id="IPR058163">
    <property type="entry name" value="LysR-type_TF_proteobact-type"/>
</dbReference>
<keyword evidence="4" id="KW-0804">Transcription</keyword>
<dbReference type="EMBL" id="CP044067">
    <property type="protein sequence ID" value="QET05414.1"/>
    <property type="molecule type" value="Genomic_DNA"/>
</dbReference>
<evidence type="ECO:0000256" key="4">
    <source>
        <dbReference type="ARBA" id="ARBA00023163"/>
    </source>
</evidence>
<dbReference type="PANTHER" id="PTHR30537:SF3">
    <property type="entry name" value="TRANSCRIPTIONAL REGULATORY PROTEIN"/>
    <property type="match status" value="1"/>
</dbReference>
<organism evidence="6 7">
    <name type="scientific">Cupriavidus pauculus</name>
    <dbReference type="NCBI Taxonomy" id="82633"/>
    <lineage>
        <taxon>Bacteria</taxon>
        <taxon>Pseudomonadati</taxon>
        <taxon>Pseudomonadota</taxon>
        <taxon>Betaproteobacteria</taxon>
        <taxon>Burkholderiales</taxon>
        <taxon>Burkholderiaceae</taxon>
        <taxon>Cupriavidus</taxon>
    </lineage>
</organism>
<dbReference type="GO" id="GO:0003700">
    <property type="term" value="F:DNA-binding transcription factor activity"/>
    <property type="evidence" value="ECO:0007669"/>
    <property type="project" value="InterPro"/>
</dbReference>
<dbReference type="InterPro" id="IPR000847">
    <property type="entry name" value="LysR_HTH_N"/>
</dbReference>
<dbReference type="AlphaFoldDB" id="A0A5P2HCU3"/>
<proteinExistence type="inferred from homology"/>
<dbReference type="Gene3D" id="3.40.190.290">
    <property type="match status" value="1"/>
</dbReference>
<dbReference type="OrthoDB" id="8579932at2"/>
<evidence type="ECO:0000313" key="7">
    <source>
        <dbReference type="Proteomes" id="UP000322822"/>
    </source>
</evidence>
<evidence type="ECO:0000256" key="2">
    <source>
        <dbReference type="ARBA" id="ARBA00023015"/>
    </source>
</evidence>